<sequence length="242" mass="25868">MTNDDEPVLDDPVLDDPVGRSLGGRHAAFARRAGGAATYLTDVATFSAVATDPDAQDWADLARLLGPGAFADMFSCPSLPPPDWQPVFTLEGRQMIWNGDARPGRPESAPGTDLVELGADSVPDVLALVARTEPGPFWPRTHELGTYLGVRTDGVLVAMAGERLRPPGWTEISAVCTAPDARGKGHASRLVTALAARIVARGERPFLHVAEANTAAISLYERLGFTSRRRVTFRGFTTPDVP</sequence>
<organism evidence="4 5">
    <name type="scientific">Streptomyces hazeniae</name>
    <dbReference type="NCBI Taxonomy" id="3075538"/>
    <lineage>
        <taxon>Bacteria</taxon>
        <taxon>Bacillati</taxon>
        <taxon>Actinomycetota</taxon>
        <taxon>Actinomycetes</taxon>
        <taxon>Kitasatosporales</taxon>
        <taxon>Streptomycetaceae</taxon>
        <taxon>Streptomyces</taxon>
    </lineage>
</organism>
<dbReference type="Pfam" id="PF08445">
    <property type="entry name" value="FR47"/>
    <property type="match status" value="1"/>
</dbReference>
<feature type="domain" description="N-acetyltransferase" evidence="3">
    <location>
        <begin position="112"/>
        <end position="242"/>
    </location>
</feature>
<dbReference type="InterPro" id="IPR000182">
    <property type="entry name" value="GNAT_dom"/>
</dbReference>
<keyword evidence="1 4" id="KW-0808">Transferase</keyword>
<keyword evidence="5" id="KW-1185">Reference proteome</keyword>
<evidence type="ECO:0000313" key="5">
    <source>
        <dbReference type="Proteomes" id="UP001183414"/>
    </source>
</evidence>
<evidence type="ECO:0000313" key="4">
    <source>
        <dbReference type="EMBL" id="MDT0378347.1"/>
    </source>
</evidence>
<dbReference type="PANTHER" id="PTHR43420:SF3">
    <property type="entry name" value="N-ACETYLTRANSFERASE DOMAIN-CONTAINING PROTEIN"/>
    <property type="match status" value="1"/>
</dbReference>
<dbReference type="InterPro" id="IPR013653">
    <property type="entry name" value="GCN5-like_dom"/>
</dbReference>
<dbReference type="EMBL" id="JAVREQ010000003">
    <property type="protein sequence ID" value="MDT0378347.1"/>
    <property type="molecule type" value="Genomic_DNA"/>
</dbReference>
<dbReference type="InterPro" id="IPR050680">
    <property type="entry name" value="YpeA/RimI_acetyltransf"/>
</dbReference>
<dbReference type="InterPro" id="IPR016181">
    <property type="entry name" value="Acyl_CoA_acyltransferase"/>
</dbReference>
<accession>A0ABU2NQN9</accession>
<evidence type="ECO:0000256" key="2">
    <source>
        <dbReference type="ARBA" id="ARBA00023315"/>
    </source>
</evidence>
<evidence type="ECO:0000256" key="1">
    <source>
        <dbReference type="ARBA" id="ARBA00022679"/>
    </source>
</evidence>
<gene>
    <name evidence="4" type="ORF">RM572_06075</name>
</gene>
<dbReference type="GO" id="GO:0016746">
    <property type="term" value="F:acyltransferase activity"/>
    <property type="evidence" value="ECO:0007669"/>
    <property type="project" value="UniProtKB-KW"/>
</dbReference>
<keyword evidence="2 4" id="KW-0012">Acyltransferase</keyword>
<dbReference type="CDD" id="cd04301">
    <property type="entry name" value="NAT_SF"/>
    <property type="match status" value="1"/>
</dbReference>
<dbReference type="RefSeq" id="WP_311672246.1">
    <property type="nucleotide sequence ID" value="NZ_JAVREQ010000003.1"/>
</dbReference>
<evidence type="ECO:0000259" key="3">
    <source>
        <dbReference type="PROSITE" id="PS51186"/>
    </source>
</evidence>
<dbReference type="Proteomes" id="UP001183414">
    <property type="component" value="Unassembled WGS sequence"/>
</dbReference>
<protein>
    <submittedName>
        <fullName evidence="4">GNAT family N-acetyltransferase</fullName>
        <ecNumber evidence="4">2.3.1.-</ecNumber>
    </submittedName>
</protein>
<comment type="caution">
    <text evidence="4">The sequence shown here is derived from an EMBL/GenBank/DDBJ whole genome shotgun (WGS) entry which is preliminary data.</text>
</comment>
<dbReference type="Gene3D" id="3.40.630.30">
    <property type="match status" value="1"/>
</dbReference>
<dbReference type="PROSITE" id="PS51186">
    <property type="entry name" value="GNAT"/>
    <property type="match status" value="1"/>
</dbReference>
<dbReference type="SUPFAM" id="SSF55729">
    <property type="entry name" value="Acyl-CoA N-acyltransferases (Nat)"/>
    <property type="match status" value="1"/>
</dbReference>
<name>A0ABU2NQN9_9ACTN</name>
<dbReference type="PANTHER" id="PTHR43420">
    <property type="entry name" value="ACETYLTRANSFERASE"/>
    <property type="match status" value="1"/>
</dbReference>
<dbReference type="EC" id="2.3.1.-" evidence="4"/>
<reference evidence="5" key="1">
    <citation type="submission" date="2023-07" db="EMBL/GenBank/DDBJ databases">
        <title>30 novel species of actinomycetes from the DSMZ collection.</title>
        <authorList>
            <person name="Nouioui I."/>
        </authorList>
    </citation>
    <scope>NUCLEOTIDE SEQUENCE [LARGE SCALE GENOMIC DNA]</scope>
    <source>
        <strain evidence="5">DSM 42041</strain>
    </source>
</reference>
<proteinExistence type="predicted"/>